<dbReference type="PANTHER" id="PTHR34822">
    <property type="entry name" value="GRPB DOMAIN PROTEIN (AFU_ORTHOLOGUE AFUA_1G01530)"/>
    <property type="match status" value="1"/>
</dbReference>
<dbReference type="SUPFAM" id="SSF81301">
    <property type="entry name" value="Nucleotidyltransferase"/>
    <property type="match status" value="1"/>
</dbReference>
<comment type="function">
    <text evidence="5">Catalyzes the phosphorylation of the 3'-hydroxyl group of dephosphocoenzyme A to form coenzyme A.</text>
</comment>
<dbReference type="GO" id="GO:0005737">
    <property type="term" value="C:cytoplasm"/>
    <property type="evidence" value="ECO:0007669"/>
    <property type="project" value="UniProtKB-SubCell"/>
</dbReference>
<dbReference type="UniPathway" id="UPA00241">
    <property type="reaction ID" value="UER00356"/>
</dbReference>
<evidence type="ECO:0000313" key="7">
    <source>
        <dbReference type="EMBL" id="MBA0128179.1"/>
    </source>
</evidence>
<dbReference type="GO" id="GO:0004140">
    <property type="term" value="F:dephospho-CoA kinase activity"/>
    <property type="evidence" value="ECO:0007669"/>
    <property type="project" value="UniProtKB-UniRule"/>
</dbReference>
<dbReference type="PROSITE" id="PS51219">
    <property type="entry name" value="DPCK"/>
    <property type="match status" value="1"/>
</dbReference>
<evidence type="ECO:0000256" key="6">
    <source>
        <dbReference type="NCBIfam" id="TIGR00152"/>
    </source>
</evidence>
<comment type="similarity">
    <text evidence="5">Belongs to the CoaE family.</text>
</comment>
<keyword evidence="5 7" id="KW-0808">Transferase</keyword>
<dbReference type="Pfam" id="PF01121">
    <property type="entry name" value="CoaE"/>
    <property type="match status" value="1"/>
</dbReference>
<feature type="binding site" evidence="5">
    <location>
        <begin position="11"/>
        <end position="16"/>
    </location>
    <ligand>
        <name>ATP</name>
        <dbReference type="ChEBI" id="CHEBI:30616"/>
    </ligand>
</feature>
<dbReference type="EMBL" id="JACCKD010000010">
    <property type="protein sequence ID" value="MBA0128179.1"/>
    <property type="molecule type" value="Genomic_DNA"/>
</dbReference>
<dbReference type="AlphaFoldDB" id="A0A838AFW1"/>
<dbReference type="PANTHER" id="PTHR34822:SF1">
    <property type="entry name" value="GRPB FAMILY PROTEIN"/>
    <property type="match status" value="1"/>
</dbReference>
<keyword evidence="8" id="KW-1185">Reference proteome</keyword>
<name>A0A838AFW1_9PSEU</name>
<keyword evidence="5" id="KW-0963">Cytoplasm</keyword>
<organism evidence="7 8">
    <name type="scientific">Haloechinothrix aidingensis</name>
    <dbReference type="NCBI Taxonomy" id="2752311"/>
    <lineage>
        <taxon>Bacteria</taxon>
        <taxon>Bacillati</taxon>
        <taxon>Actinomycetota</taxon>
        <taxon>Actinomycetes</taxon>
        <taxon>Pseudonocardiales</taxon>
        <taxon>Pseudonocardiaceae</taxon>
        <taxon>Haloechinothrix</taxon>
    </lineage>
</organism>
<dbReference type="NCBIfam" id="NF002879">
    <property type="entry name" value="PRK03333.1"/>
    <property type="match status" value="1"/>
</dbReference>
<comment type="similarity">
    <text evidence="2">In the C-terminal section; belongs to the UPF0157 (GrpB) family.</text>
</comment>
<dbReference type="Gene3D" id="3.30.460.10">
    <property type="entry name" value="Beta Polymerase, domain 2"/>
    <property type="match status" value="1"/>
</dbReference>
<evidence type="ECO:0000256" key="1">
    <source>
        <dbReference type="ARBA" id="ARBA00008826"/>
    </source>
</evidence>
<accession>A0A838AFW1</accession>
<comment type="subcellular location">
    <subcellularLocation>
        <location evidence="5">Cytoplasm</location>
    </subcellularLocation>
</comment>
<proteinExistence type="inferred from homology"/>
<dbReference type="GO" id="GO:0005524">
    <property type="term" value="F:ATP binding"/>
    <property type="evidence" value="ECO:0007669"/>
    <property type="project" value="UniProtKB-UniRule"/>
</dbReference>
<comment type="caution">
    <text evidence="7">The sequence shown here is derived from an EMBL/GenBank/DDBJ whole genome shotgun (WGS) entry which is preliminary data.</text>
</comment>
<dbReference type="Proteomes" id="UP000582974">
    <property type="component" value="Unassembled WGS sequence"/>
</dbReference>
<evidence type="ECO:0000256" key="5">
    <source>
        <dbReference type="HAMAP-Rule" id="MF_00376"/>
    </source>
</evidence>
<keyword evidence="3 5" id="KW-0547">Nucleotide-binding</keyword>
<dbReference type="InterPro" id="IPR043519">
    <property type="entry name" value="NT_sf"/>
</dbReference>
<evidence type="ECO:0000256" key="4">
    <source>
        <dbReference type="ARBA" id="ARBA00022840"/>
    </source>
</evidence>
<dbReference type="GO" id="GO:0015937">
    <property type="term" value="P:coenzyme A biosynthetic process"/>
    <property type="evidence" value="ECO:0007669"/>
    <property type="project" value="UniProtKB-UniRule"/>
</dbReference>
<sequence length="397" mass="42872">MLSVGLTGGIGSGKSTVANRLAEHGAVLVDADAISRQVVEPGEPALEEIVAAFGSDVLEPGGGLDRAALARKAFADEQSRARLNAIVHPRVGERTAELVNAAGADAIVVHDVPLLVENGLQPHYHLVIVVDAPEDVRVRRLTGERGMDPSDVRARIAAQADTPMRRAAADVWLDNSATPDVLLSAVDALWADRLLTFEANLRLRRTRPPRSPEIVDYDDTWPEQAGRAIARIRQAVGQAALRVDHVGSTAVPGLPAKDVLDIQLTVADLDVADSVAEALASAGFPRSEGEWADAPLGRGAESVPGEKRLHTGADPARPVNLHVRAHGTRHWRAALLFPEWLRRHPDERDAYAKVKRSLARSHQADGSVDGYAEDKQPWIADAIERAERWAHYTGWTP</sequence>
<dbReference type="NCBIfam" id="TIGR00152">
    <property type="entry name" value="dephospho-CoA kinase"/>
    <property type="match status" value="1"/>
</dbReference>
<evidence type="ECO:0000313" key="8">
    <source>
        <dbReference type="Proteomes" id="UP000582974"/>
    </source>
</evidence>
<evidence type="ECO:0000256" key="3">
    <source>
        <dbReference type="ARBA" id="ARBA00022741"/>
    </source>
</evidence>
<dbReference type="RefSeq" id="WP_180894990.1">
    <property type="nucleotide sequence ID" value="NZ_JACCKD010000010.1"/>
</dbReference>
<dbReference type="SUPFAM" id="SSF52540">
    <property type="entry name" value="P-loop containing nucleoside triphosphate hydrolases"/>
    <property type="match status" value="1"/>
</dbReference>
<dbReference type="InterPro" id="IPR001977">
    <property type="entry name" value="Depp_CoAkinase"/>
</dbReference>
<dbReference type="CDD" id="cd02022">
    <property type="entry name" value="DPCK"/>
    <property type="match status" value="1"/>
</dbReference>
<dbReference type="HAMAP" id="MF_00376">
    <property type="entry name" value="Dephospho_CoA_kinase"/>
    <property type="match status" value="1"/>
</dbReference>
<comment type="pathway">
    <text evidence="5">Cofactor biosynthesis; coenzyme A biosynthesis; CoA from (R)-pantothenate: step 5/5.</text>
</comment>
<gene>
    <name evidence="5" type="primary">coaE</name>
    <name evidence="7" type="ORF">H0B56_21750</name>
</gene>
<reference evidence="7 8" key="1">
    <citation type="submission" date="2020-07" db="EMBL/GenBank/DDBJ databases">
        <title>Genome of Haloechinothrix sp.</title>
        <authorList>
            <person name="Tang S.-K."/>
            <person name="Yang L."/>
            <person name="Zhu W.-Y."/>
        </authorList>
    </citation>
    <scope>NUCLEOTIDE SEQUENCE [LARGE SCALE GENOMIC DNA]</scope>
    <source>
        <strain evidence="7 8">YIM 98757</strain>
    </source>
</reference>
<dbReference type="InterPro" id="IPR027417">
    <property type="entry name" value="P-loop_NTPase"/>
</dbReference>
<dbReference type="Pfam" id="PF04229">
    <property type="entry name" value="GrpB"/>
    <property type="match status" value="1"/>
</dbReference>
<evidence type="ECO:0000256" key="2">
    <source>
        <dbReference type="ARBA" id="ARBA00011058"/>
    </source>
</evidence>
<keyword evidence="5 7" id="KW-0418">Kinase</keyword>
<comment type="catalytic activity">
    <reaction evidence="5">
        <text>3'-dephospho-CoA + ATP = ADP + CoA + H(+)</text>
        <dbReference type="Rhea" id="RHEA:18245"/>
        <dbReference type="ChEBI" id="CHEBI:15378"/>
        <dbReference type="ChEBI" id="CHEBI:30616"/>
        <dbReference type="ChEBI" id="CHEBI:57287"/>
        <dbReference type="ChEBI" id="CHEBI:57328"/>
        <dbReference type="ChEBI" id="CHEBI:456216"/>
        <dbReference type="EC" id="2.7.1.24"/>
    </reaction>
</comment>
<dbReference type="EC" id="2.7.1.24" evidence="5 6"/>
<keyword evidence="5" id="KW-0173">Coenzyme A biosynthesis</keyword>
<protein>
    <recommendedName>
        <fullName evidence="5 6">Dephospho-CoA kinase</fullName>
        <ecNumber evidence="5 6">2.7.1.24</ecNumber>
    </recommendedName>
    <alternativeName>
        <fullName evidence="5">Dephosphocoenzyme A kinase</fullName>
    </alternativeName>
</protein>
<dbReference type="Gene3D" id="3.40.50.300">
    <property type="entry name" value="P-loop containing nucleotide triphosphate hydrolases"/>
    <property type="match status" value="1"/>
</dbReference>
<comment type="similarity">
    <text evidence="1">In the N-terminal section; belongs to the CoaE family.</text>
</comment>
<keyword evidence="4 5" id="KW-0067">ATP-binding</keyword>
<dbReference type="InterPro" id="IPR007344">
    <property type="entry name" value="GrpB/CoaE"/>
</dbReference>